<gene>
    <name evidence="1" type="ORF">SDC9_20190</name>
    <name evidence="2" type="ORF">SDC9_20251</name>
</gene>
<organism evidence="2">
    <name type="scientific">bioreactor metagenome</name>
    <dbReference type="NCBI Taxonomy" id="1076179"/>
    <lineage>
        <taxon>unclassified sequences</taxon>
        <taxon>metagenomes</taxon>
        <taxon>ecological metagenomes</taxon>
    </lineage>
</organism>
<proteinExistence type="predicted"/>
<evidence type="ECO:0000313" key="2">
    <source>
        <dbReference type="EMBL" id="MPL74440.1"/>
    </source>
</evidence>
<dbReference type="EMBL" id="VSSQ01000080">
    <property type="protein sequence ID" value="MPL74379.1"/>
    <property type="molecule type" value="Genomic_DNA"/>
</dbReference>
<name>A0A644U668_9ZZZZ</name>
<dbReference type="EMBL" id="VSSQ01000080">
    <property type="protein sequence ID" value="MPL74440.1"/>
    <property type="molecule type" value="Genomic_DNA"/>
</dbReference>
<comment type="caution">
    <text evidence="2">The sequence shown here is derived from an EMBL/GenBank/DDBJ whole genome shotgun (WGS) entry which is preliminary data.</text>
</comment>
<evidence type="ECO:0008006" key="3">
    <source>
        <dbReference type="Google" id="ProtNLM"/>
    </source>
</evidence>
<reference evidence="2" key="1">
    <citation type="submission" date="2019-08" db="EMBL/GenBank/DDBJ databases">
        <authorList>
            <person name="Kucharzyk K."/>
            <person name="Murdoch R.W."/>
            <person name="Higgins S."/>
            <person name="Loffler F."/>
        </authorList>
    </citation>
    <scope>NUCLEOTIDE SEQUENCE</scope>
</reference>
<sequence length="141" mass="16207">MKKLIVLALVVLFSHNLFAQENTNSKNGDSYIYCEILGTQKFLSNKVTVNVDFGQNTRFGEDTRLRDETGKVITFNSMVDAMNWMGGQGWEFVQAYVVTVQNQNVYHWILKLDIKFLSPEELDEVKAMFKTKRSIVKEAAE</sequence>
<dbReference type="AlphaFoldDB" id="A0A644U668"/>
<evidence type="ECO:0000313" key="1">
    <source>
        <dbReference type="EMBL" id="MPL74379.1"/>
    </source>
</evidence>
<accession>A0A644U668</accession>
<protein>
    <recommendedName>
        <fullName evidence="3">DUF4177 domain-containing protein</fullName>
    </recommendedName>
</protein>